<dbReference type="Proteomes" id="UP000000560">
    <property type="component" value="Chromosome VII"/>
</dbReference>
<dbReference type="AlphaFoldDB" id="C8VL02"/>
<evidence type="ECO:0000313" key="2">
    <source>
        <dbReference type="Proteomes" id="UP000000560"/>
    </source>
</evidence>
<protein>
    <submittedName>
        <fullName evidence="1">Uncharacterized protein</fullName>
    </submittedName>
</protein>
<accession>C8VL02</accession>
<sequence length="49" mass="5746">MPEYHPFDRVGSEKDPFTFILSTFSLPYHSRDLIALCKEDLTCKKLELL</sequence>
<proteinExistence type="predicted"/>
<organism evidence="1 2">
    <name type="scientific">Emericella nidulans (strain FGSC A4 / ATCC 38163 / CBS 112.46 / NRRL 194 / M139)</name>
    <name type="common">Aspergillus nidulans</name>
    <dbReference type="NCBI Taxonomy" id="227321"/>
    <lineage>
        <taxon>Eukaryota</taxon>
        <taxon>Fungi</taxon>
        <taxon>Dikarya</taxon>
        <taxon>Ascomycota</taxon>
        <taxon>Pezizomycotina</taxon>
        <taxon>Eurotiomycetes</taxon>
        <taxon>Eurotiomycetidae</taxon>
        <taxon>Eurotiales</taxon>
        <taxon>Aspergillaceae</taxon>
        <taxon>Aspergillus</taxon>
        <taxon>Aspergillus subgen. Nidulantes</taxon>
    </lineage>
</organism>
<reference evidence="2" key="1">
    <citation type="journal article" date="2005" name="Nature">
        <title>Sequencing of Aspergillus nidulans and comparative analysis with A. fumigatus and A. oryzae.</title>
        <authorList>
            <person name="Galagan J.E."/>
            <person name="Calvo S.E."/>
            <person name="Cuomo C."/>
            <person name="Ma L.J."/>
            <person name="Wortman J.R."/>
            <person name="Batzoglou S."/>
            <person name="Lee S.I."/>
            <person name="Basturkmen M."/>
            <person name="Spevak C.C."/>
            <person name="Clutterbuck J."/>
            <person name="Kapitonov V."/>
            <person name="Jurka J."/>
            <person name="Scazzocchio C."/>
            <person name="Farman M."/>
            <person name="Butler J."/>
            <person name="Purcell S."/>
            <person name="Harris S."/>
            <person name="Braus G.H."/>
            <person name="Draht O."/>
            <person name="Busch S."/>
            <person name="D'Enfert C."/>
            <person name="Bouchier C."/>
            <person name="Goldman G.H."/>
            <person name="Bell-Pedersen D."/>
            <person name="Griffiths-Jones S."/>
            <person name="Doonan J.H."/>
            <person name="Yu J."/>
            <person name="Vienken K."/>
            <person name="Pain A."/>
            <person name="Freitag M."/>
            <person name="Selker E.U."/>
            <person name="Archer D.B."/>
            <person name="Penalva M.A."/>
            <person name="Oakley B.R."/>
            <person name="Momany M."/>
            <person name="Tanaka T."/>
            <person name="Kumagai T."/>
            <person name="Asai K."/>
            <person name="Machida M."/>
            <person name="Nierman W.C."/>
            <person name="Denning D.W."/>
            <person name="Caddick M."/>
            <person name="Hynes M."/>
            <person name="Paoletti M."/>
            <person name="Fischer R."/>
            <person name="Miller B."/>
            <person name="Dyer P."/>
            <person name="Sachs M.S."/>
            <person name="Osmani S.A."/>
            <person name="Birren B.W."/>
        </authorList>
    </citation>
    <scope>NUCLEOTIDE SEQUENCE [LARGE SCALE GENOMIC DNA]</scope>
    <source>
        <strain evidence="2">FGSC A4 / ATCC 38163 / CBS 112.46 / NRRL 194 / M139</strain>
    </source>
</reference>
<reference evidence="2" key="2">
    <citation type="journal article" date="2009" name="Fungal Genet. Biol.">
        <title>The 2008 update of the Aspergillus nidulans genome annotation: a community effort.</title>
        <authorList>
            <person name="Wortman J.R."/>
            <person name="Gilsenan J.M."/>
            <person name="Joardar V."/>
            <person name="Deegan J."/>
            <person name="Clutterbuck J."/>
            <person name="Andersen M.R."/>
            <person name="Archer D."/>
            <person name="Bencina M."/>
            <person name="Braus G."/>
            <person name="Coutinho P."/>
            <person name="von Dohren H."/>
            <person name="Doonan J."/>
            <person name="Driessen A.J."/>
            <person name="Durek P."/>
            <person name="Espeso E."/>
            <person name="Fekete E."/>
            <person name="Flipphi M."/>
            <person name="Estrada C.G."/>
            <person name="Geysens S."/>
            <person name="Goldman G."/>
            <person name="de Groot P.W."/>
            <person name="Hansen K."/>
            <person name="Harris S.D."/>
            <person name="Heinekamp T."/>
            <person name="Helmstaedt K."/>
            <person name="Henrissat B."/>
            <person name="Hofmann G."/>
            <person name="Homan T."/>
            <person name="Horio T."/>
            <person name="Horiuchi H."/>
            <person name="James S."/>
            <person name="Jones M."/>
            <person name="Karaffa L."/>
            <person name="Karanyi Z."/>
            <person name="Kato M."/>
            <person name="Keller N."/>
            <person name="Kelly D.E."/>
            <person name="Kiel J.A."/>
            <person name="Kim J.M."/>
            <person name="van der Klei I.J."/>
            <person name="Klis F.M."/>
            <person name="Kovalchuk A."/>
            <person name="Krasevec N."/>
            <person name="Kubicek C.P."/>
            <person name="Liu B."/>
            <person name="Maccabe A."/>
            <person name="Meyer V."/>
            <person name="Mirabito P."/>
            <person name="Miskei M."/>
            <person name="Mos M."/>
            <person name="Mullins J."/>
            <person name="Nelson D.R."/>
            <person name="Nielsen J."/>
            <person name="Oakley B.R."/>
            <person name="Osmani S.A."/>
            <person name="Pakula T."/>
            <person name="Paszewski A."/>
            <person name="Paulsen I."/>
            <person name="Pilsyk S."/>
            <person name="Pocsi I."/>
            <person name="Punt P.J."/>
            <person name="Ram A.F."/>
            <person name="Ren Q."/>
            <person name="Robellet X."/>
            <person name="Robson G."/>
            <person name="Seiboth B."/>
            <person name="van Solingen P."/>
            <person name="Specht T."/>
            <person name="Sun J."/>
            <person name="Taheri-Talesh N."/>
            <person name="Takeshita N."/>
            <person name="Ussery D."/>
            <person name="vanKuyk P.A."/>
            <person name="Visser H."/>
            <person name="van de Vondervoort P.J."/>
            <person name="de Vries R.P."/>
            <person name="Walton J."/>
            <person name="Xiang X."/>
            <person name="Xiong Y."/>
            <person name="Zeng A.P."/>
            <person name="Brandt B.W."/>
            <person name="Cornell M.J."/>
            <person name="van den Hondel C.A."/>
            <person name="Visser J."/>
            <person name="Oliver S.G."/>
            <person name="Turner G."/>
        </authorList>
    </citation>
    <scope>GENOME REANNOTATION</scope>
    <source>
        <strain evidence="2">FGSC A4 / ATCC 38163 / CBS 112.46 / NRRL 194 / M139</strain>
    </source>
</reference>
<dbReference type="EMBL" id="BN001307">
    <property type="protein sequence ID" value="CBF84488.1"/>
    <property type="molecule type" value="Genomic_DNA"/>
</dbReference>
<dbReference type="KEGG" id="ani:ANIA_11639"/>
<dbReference type="GeneID" id="74897192"/>
<dbReference type="HOGENOM" id="CLU_3143046_0_0_1"/>
<name>C8VL02_EMENI</name>
<dbReference type="InParanoid" id="C8VL02"/>
<evidence type="ECO:0000313" key="1">
    <source>
        <dbReference type="EMBL" id="CBF84488.1"/>
    </source>
</evidence>
<gene>
    <name evidence="1" type="ORF">ANIA_11639</name>
</gene>
<keyword evidence="2" id="KW-1185">Reference proteome</keyword>
<dbReference type="RefSeq" id="XP_050468591.1">
    <property type="nucleotide sequence ID" value="XM_050612702.1"/>
</dbReference>